<protein>
    <submittedName>
        <fullName evidence="1">Uncharacterized protein</fullName>
    </submittedName>
</protein>
<keyword evidence="2" id="KW-1185">Reference proteome</keyword>
<gene>
    <name evidence="1" type="ORF">ZIOFF_001523</name>
</gene>
<evidence type="ECO:0000313" key="1">
    <source>
        <dbReference type="EMBL" id="KAG6536467.1"/>
    </source>
</evidence>
<comment type="caution">
    <text evidence="1">The sequence shown here is derived from an EMBL/GenBank/DDBJ whole genome shotgun (WGS) entry which is preliminary data.</text>
</comment>
<organism evidence="1 2">
    <name type="scientific">Zingiber officinale</name>
    <name type="common">Ginger</name>
    <name type="synonym">Amomum zingiber</name>
    <dbReference type="NCBI Taxonomy" id="94328"/>
    <lineage>
        <taxon>Eukaryota</taxon>
        <taxon>Viridiplantae</taxon>
        <taxon>Streptophyta</taxon>
        <taxon>Embryophyta</taxon>
        <taxon>Tracheophyta</taxon>
        <taxon>Spermatophyta</taxon>
        <taxon>Magnoliopsida</taxon>
        <taxon>Liliopsida</taxon>
        <taxon>Zingiberales</taxon>
        <taxon>Zingiberaceae</taxon>
        <taxon>Zingiber</taxon>
    </lineage>
</organism>
<evidence type="ECO:0000313" key="2">
    <source>
        <dbReference type="Proteomes" id="UP000734854"/>
    </source>
</evidence>
<dbReference type="AlphaFoldDB" id="A0A8J5HVJ3"/>
<proteinExistence type="predicted"/>
<dbReference type="EMBL" id="JACMSC010000001">
    <property type="protein sequence ID" value="KAG6536467.1"/>
    <property type="molecule type" value="Genomic_DNA"/>
</dbReference>
<accession>A0A8J5HVJ3</accession>
<dbReference type="Proteomes" id="UP000734854">
    <property type="component" value="Unassembled WGS sequence"/>
</dbReference>
<sequence>MATRTSTDPPVTTTARRIGTEANPVFEDQRITGRRYDQSLEQQLDPQVQLRLSMQERASIVPAKVLYHYRQDNVHHRVYTHRSEEALLVTTNQVDRPFIQPESFNQLQRSGMRFIHMGVIQVRIQILHRQEEGTLALVVFRDNRWQGDQAIFATMEMDLTQGSQLVYVIPDTMLTIYDFYRNIQIFVLARGYEAWQHGEANLLLTRGLVGRLSNTPNVGFAYEVQNVVDYLASNGIRALLGWQYSTRDILGQNWIIRQSTVNIPMQPIEVNTRNLLDGSVLLHFENYQVASAQNHEILNDDDEERMHRIAVLFE</sequence>
<name>A0A8J5HVJ3_ZINOF</name>
<reference evidence="1 2" key="1">
    <citation type="submission" date="2020-08" db="EMBL/GenBank/DDBJ databases">
        <title>Plant Genome Project.</title>
        <authorList>
            <person name="Zhang R.-G."/>
        </authorList>
    </citation>
    <scope>NUCLEOTIDE SEQUENCE [LARGE SCALE GENOMIC DNA]</scope>
    <source>
        <tissue evidence="1">Rhizome</tissue>
    </source>
</reference>